<sequence length="316" mass="35610">MVIADIIQPALNTRVRPSKNTGLTAYGLRLFGFPGVTPGALAALITCRLTSQSTAMWSAVVSFYTTFFYEPLFNLLVLIYNILPGHDLAVAIVVLTLITRVVLYPISHWSIRKQKMLQDLQPKLEALKAQYKDSREKQAEAQMKLFKDEKVNPLSSCLPTLLQLPFFIALFQVFQNGLKPESLSVLYPFVSNPGGLNPIGLWGLLDLSHRNIPLILLMGAAQFWQGHMLLQRRPPIHTGGAKDEDMTVLMNQQMTYLMPLVIMGFSWTFPAGVALYWFMTTLFMALQQWYIFHKDGHKNKTQKDAINTPTDFGATS</sequence>
<dbReference type="PANTHER" id="PTHR12428:SF65">
    <property type="entry name" value="CYTOCHROME C OXIDASE ASSEMBLY PROTEIN COX18, MITOCHONDRIAL"/>
    <property type="match status" value="1"/>
</dbReference>
<keyword evidence="3" id="KW-1003">Cell membrane</keyword>
<evidence type="ECO:0000256" key="4">
    <source>
        <dbReference type="ARBA" id="ARBA00022692"/>
    </source>
</evidence>
<reference evidence="13 14" key="1">
    <citation type="journal article" date="2016" name="Nat. Commun.">
        <title>Thousands of microbial genomes shed light on interconnected biogeochemical processes in an aquifer system.</title>
        <authorList>
            <person name="Anantharaman K."/>
            <person name="Brown C.T."/>
            <person name="Hug L.A."/>
            <person name="Sharon I."/>
            <person name="Castelle C.J."/>
            <person name="Probst A.J."/>
            <person name="Thomas B.C."/>
            <person name="Singh A."/>
            <person name="Wilkins M.J."/>
            <person name="Karaoz U."/>
            <person name="Brodie E.L."/>
            <person name="Williams K.H."/>
            <person name="Hubbard S.S."/>
            <person name="Banfield J.F."/>
        </authorList>
    </citation>
    <scope>NUCLEOTIDE SEQUENCE [LARGE SCALE GENOMIC DNA]</scope>
</reference>
<dbReference type="EMBL" id="MGEK01000033">
    <property type="protein sequence ID" value="OGL81100.1"/>
    <property type="molecule type" value="Genomic_DNA"/>
</dbReference>
<keyword evidence="2" id="KW-0813">Transport</keyword>
<keyword evidence="7 11" id="KW-0472">Membrane</keyword>
<dbReference type="AlphaFoldDB" id="A0A1F7US29"/>
<evidence type="ECO:0000256" key="3">
    <source>
        <dbReference type="ARBA" id="ARBA00022475"/>
    </source>
</evidence>
<evidence type="ECO:0000256" key="10">
    <source>
        <dbReference type="SAM" id="Coils"/>
    </source>
</evidence>
<dbReference type="GO" id="GO:0032977">
    <property type="term" value="F:membrane insertase activity"/>
    <property type="evidence" value="ECO:0007669"/>
    <property type="project" value="InterPro"/>
</dbReference>
<proteinExistence type="inferred from homology"/>
<evidence type="ECO:0000256" key="5">
    <source>
        <dbReference type="ARBA" id="ARBA00022927"/>
    </source>
</evidence>
<keyword evidence="4 9" id="KW-0812">Transmembrane</keyword>
<keyword evidence="10" id="KW-0175">Coiled coil</keyword>
<dbReference type="InterPro" id="IPR047196">
    <property type="entry name" value="YidC_ALB_C"/>
</dbReference>
<feature type="transmembrane region" description="Helical" evidence="11">
    <location>
        <begin position="26"/>
        <end position="47"/>
    </location>
</feature>
<organism evidence="13 14">
    <name type="scientific">Candidatus Uhrbacteria bacterium RIFCSPLOWO2_01_FULL_47_25</name>
    <dbReference type="NCBI Taxonomy" id="1802402"/>
    <lineage>
        <taxon>Bacteria</taxon>
        <taxon>Candidatus Uhriibacteriota</taxon>
    </lineage>
</organism>
<gene>
    <name evidence="13" type="ORF">A2936_00665</name>
</gene>
<comment type="subcellular location">
    <subcellularLocation>
        <location evidence="1">Cell membrane</location>
        <topology evidence="1">Multi-pass membrane protein</topology>
    </subcellularLocation>
    <subcellularLocation>
        <location evidence="9">Membrane</location>
        <topology evidence="9">Multi-pass membrane protein</topology>
    </subcellularLocation>
</comment>
<feature type="transmembrane region" description="Helical" evidence="11">
    <location>
        <begin position="59"/>
        <end position="82"/>
    </location>
</feature>
<protein>
    <recommendedName>
        <fullName evidence="12">Membrane insertase YidC/Oxa/ALB C-terminal domain-containing protein</fullName>
    </recommendedName>
</protein>
<evidence type="ECO:0000313" key="13">
    <source>
        <dbReference type="EMBL" id="OGL81100.1"/>
    </source>
</evidence>
<dbReference type="PANTHER" id="PTHR12428">
    <property type="entry name" value="OXA1"/>
    <property type="match status" value="1"/>
</dbReference>
<accession>A0A1F7US29</accession>
<dbReference type="GO" id="GO:0051205">
    <property type="term" value="P:protein insertion into membrane"/>
    <property type="evidence" value="ECO:0007669"/>
    <property type="project" value="TreeGrafter"/>
</dbReference>
<feature type="transmembrane region" description="Helical" evidence="11">
    <location>
        <begin position="256"/>
        <end position="278"/>
    </location>
</feature>
<comment type="caution">
    <text evidence="13">The sequence shown here is derived from an EMBL/GenBank/DDBJ whole genome shotgun (WGS) entry which is preliminary data.</text>
</comment>
<evidence type="ECO:0000313" key="14">
    <source>
        <dbReference type="Proteomes" id="UP000176846"/>
    </source>
</evidence>
<keyword evidence="8" id="KW-0143">Chaperone</keyword>
<keyword evidence="5" id="KW-0653">Protein transport</keyword>
<evidence type="ECO:0000259" key="12">
    <source>
        <dbReference type="Pfam" id="PF02096"/>
    </source>
</evidence>
<dbReference type="Proteomes" id="UP000176846">
    <property type="component" value="Unassembled WGS sequence"/>
</dbReference>
<evidence type="ECO:0000256" key="9">
    <source>
        <dbReference type="RuleBase" id="RU003945"/>
    </source>
</evidence>
<comment type="similarity">
    <text evidence="9">Belongs to the OXA1/ALB3/YidC family.</text>
</comment>
<dbReference type="InterPro" id="IPR028055">
    <property type="entry name" value="YidC/Oxa/ALB_C"/>
</dbReference>
<feature type="domain" description="Membrane insertase YidC/Oxa/ALB C-terminal" evidence="12">
    <location>
        <begin position="89"/>
        <end position="291"/>
    </location>
</feature>
<evidence type="ECO:0000256" key="2">
    <source>
        <dbReference type="ARBA" id="ARBA00022448"/>
    </source>
</evidence>
<name>A0A1F7US29_9BACT</name>
<dbReference type="GO" id="GO:0015031">
    <property type="term" value="P:protein transport"/>
    <property type="evidence" value="ECO:0007669"/>
    <property type="project" value="UniProtKB-KW"/>
</dbReference>
<dbReference type="NCBIfam" id="TIGR03592">
    <property type="entry name" value="yidC_oxa1_cterm"/>
    <property type="match status" value="1"/>
</dbReference>
<dbReference type="InterPro" id="IPR001708">
    <property type="entry name" value="YidC/ALB3/OXA1/COX18"/>
</dbReference>
<keyword evidence="6 11" id="KW-1133">Transmembrane helix</keyword>
<feature type="transmembrane region" description="Helical" evidence="11">
    <location>
        <begin position="88"/>
        <end position="106"/>
    </location>
</feature>
<dbReference type="CDD" id="cd20070">
    <property type="entry name" value="5TM_YidC_Alb3"/>
    <property type="match status" value="1"/>
</dbReference>
<evidence type="ECO:0000256" key="7">
    <source>
        <dbReference type="ARBA" id="ARBA00023136"/>
    </source>
</evidence>
<evidence type="ECO:0000256" key="11">
    <source>
        <dbReference type="SAM" id="Phobius"/>
    </source>
</evidence>
<dbReference type="GO" id="GO:0005886">
    <property type="term" value="C:plasma membrane"/>
    <property type="evidence" value="ECO:0007669"/>
    <property type="project" value="UniProtKB-SubCell"/>
</dbReference>
<evidence type="ECO:0000256" key="8">
    <source>
        <dbReference type="ARBA" id="ARBA00023186"/>
    </source>
</evidence>
<dbReference type="Pfam" id="PF02096">
    <property type="entry name" value="60KD_IMP"/>
    <property type="match status" value="1"/>
</dbReference>
<feature type="coiled-coil region" evidence="10">
    <location>
        <begin position="117"/>
        <end position="144"/>
    </location>
</feature>
<evidence type="ECO:0000256" key="1">
    <source>
        <dbReference type="ARBA" id="ARBA00004651"/>
    </source>
</evidence>
<evidence type="ECO:0000256" key="6">
    <source>
        <dbReference type="ARBA" id="ARBA00022989"/>
    </source>
</evidence>